<dbReference type="AlphaFoldDB" id="A0A0E9X9J4"/>
<reference evidence="1" key="2">
    <citation type="journal article" date="2015" name="Fish Shellfish Immunol.">
        <title>Early steps in the European eel (Anguilla anguilla)-Vibrio vulnificus interaction in the gills: Role of the RtxA13 toxin.</title>
        <authorList>
            <person name="Callol A."/>
            <person name="Pajuelo D."/>
            <person name="Ebbesson L."/>
            <person name="Teles M."/>
            <person name="MacKenzie S."/>
            <person name="Amaro C."/>
        </authorList>
    </citation>
    <scope>NUCLEOTIDE SEQUENCE</scope>
</reference>
<accession>A0A0E9X9J4</accession>
<protein>
    <submittedName>
        <fullName evidence="1">Uncharacterized protein</fullName>
    </submittedName>
</protein>
<name>A0A0E9X9J4_ANGAN</name>
<reference evidence="1" key="1">
    <citation type="submission" date="2014-11" db="EMBL/GenBank/DDBJ databases">
        <authorList>
            <person name="Amaro Gonzalez C."/>
        </authorList>
    </citation>
    <scope>NUCLEOTIDE SEQUENCE</scope>
</reference>
<sequence length="69" mass="8038">MSHHWHPSETAQTSTGKMSQMKELQYITLKIYWQWECVTSHILASSEQSNTLQSFLESSKLIVLKNNKL</sequence>
<organism evidence="1">
    <name type="scientific">Anguilla anguilla</name>
    <name type="common">European freshwater eel</name>
    <name type="synonym">Muraena anguilla</name>
    <dbReference type="NCBI Taxonomy" id="7936"/>
    <lineage>
        <taxon>Eukaryota</taxon>
        <taxon>Metazoa</taxon>
        <taxon>Chordata</taxon>
        <taxon>Craniata</taxon>
        <taxon>Vertebrata</taxon>
        <taxon>Euteleostomi</taxon>
        <taxon>Actinopterygii</taxon>
        <taxon>Neopterygii</taxon>
        <taxon>Teleostei</taxon>
        <taxon>Anguilliformes</taxon>
        <taxon>Anguillidae</taxon>
        <taxon>Anguilla</taxon>
    </lineage>
</organism>
<proteinExistence type="predicted"/>
<dbReference type="EMBL" id="GBXM01009441">
    <property type="protein sequence ID" value="JAH99136.1"/>
    <property type="molecule type" value="Transcribed_RNA"/>
</dbReference>
<evidence type="ECO:0000313" key="1">
    <source>
        <dbReference type="EMBL" id="JAH99136.1"/>
    </source>
</evidence>